<proteinExistence type="predicted"/>
<evidence type="ECO:0000313" key="3">
    <source>
        <dbReference type="Proteomes" id="UP000719412"/>
    </source>
</evidence>
<gene>
    <name evidence="2" type="ORF">GEV33_009121</name>
</gene>
<evidence type="ECO:0000313" key="2">
    <source>
        <dbReference type="EMBL" id="KAH0813673.1"/>
    </source>
</evidence>
<name>A0A8J6HFW2_TENMO</name>
<sequence length="420" mass="46034">MVAKQFLSVVILGLAVCQVSGSTIKDAELALKQLDDLTLVVQGYIHTLSDYQVYLFHGTVDRMVNATKQDIDTQINEILSKITSLSENVESTGTNADVCLSTAQSDLEEFSNDLKNRLMECSGSMIRTGNDHLDSTWNRIWYEYDIDYQCSKMSFVQCSQYETEGCVDEVLSTINKATISLSKASQVLKADTSNQIPGMNFPCRQMILQELGGFLFLSRSRSCPLSALVDQVNTRPVNSISDCTPRKALKPLRILLKIQRLLCSPFDRHPPFPLRIPRRPGAGSSGAKWLTVPWAGVGPGGVLRSRDAQGSSTPVAPQGSLLGPSPAFRLFGRRCRRRTKPPPILQMRSVQYKCLRPSGDGAAAVSLPRAQEPPAIFVYLGPRHRQCDLITSAAEMGAVLPGSFAVSWVDYVTAGCEDPG</sequence>
<feature type="chain" id="PRO_5035206550" evidence="1">
    <location>
        <begin position="22"/>
        <end position="420"/>
    </location>
</feature>
<keyword evidence="1" id="KW-0732">Signal</keyword>
<protein>
    <submittedName>
        <fullName evidence="2">Uncharacterized protein</fullName>
    </submittedName>
</protein>
<keyword evidence="3" id="KW-1185">Reference proteome</keyword>
<evidence type="ECO:0000256" key="1">
    <source>
        <dbReference type="SAM" id="SignalP"/>
    </source>
</evidence>
<reference evidence="2" key="1">
    <citation type="journal article" date="2020" name="J Insects Food Feed">
        <title>The yellow mealworm (Tenebrio molitor) genome: a resource for the emerging insects as food and feed industry.</title>
        <authorList>
            <person name="Eriksson T."/>
            <person name="Andere A."/>
            <person name="Kelstrup H."/>
            <person name="Emery V."/>
            <person name="Picard C."/>
        </authorList>
    </citation>
    <scope>NUCLEOTIDE SEQUENCE</scope>
    <source>
        <strain evidence="2">Stoneville</strain>
        <tissue evidence="2">Whole head</tissue>
    </source>
</reference>
<reference evidence="2" key="2">
    <citation type="submission" date="2021-08" db="EMBL/GenBank/DDBJ databases">
        <authorList>
            <person name="Eriksson T."/>
        </authorList>
    </citation>
    <scope>NUCLEOTIDE SEQUENCE</scope>
    <source>
        <strain evidence="2">Stoneville</strain>
        <tissue evidence="2">Whole head</tissue>
    </source>
</reference>
<accession>A0A8J6HFW2</accession>
<comment type="caution">
    <text evidence="2">The sequence shown here is derived from an EMBL/GenBank/DDBJ whole genome shotgun (WGS) entry which is preliminary data.</text>
</comment>
<organism evidence="2 3">
    <name type="scientific">Tenebrio molitor</name>
    <name type="common">Yellow mealworm beetle</name>
    <dbReference type="NCBI Taxonomy" id="7067"/>
    <lineage>
        <taxon>Eukaryota</taxon>
        <taxon>Metazoa</taxon>
        <taxon>Ecdysozoa</taxon>
        <taxon>Arthropoda</taxon>
        <taxon>Hexapoda</taxon>
        <taxon>Insecta</taxon>
        <taxon>Pterygota</taxon>
        <taxon>Neoptera</taxon>
        <taxon>Endopterygota</taxon>
        <taxon>Coleoptera</taxon>
        <taxon>Polyphaga</taxon>
        <taxon>Cucujiformia</taxon>
        <taxon>Tenebrionidae</taxon>
        <taxon>Tenebrio</taxon>
    </lineage>
</organism>
<dbReference type="AlphaFoldDB" id="A0A8J6HFW2"/>
<feature type="signal peptide" evidence="1">
    <location>
        <begin position="1"/>
        <end position="21"/>
    </location>
</feature>
<dbReference type="Proteomes" id="UP000719412">
    <property type="component" value="Unassembled WGS sequence"/>
</dbReference>
<dbReference type="EMBL" id="JABDTM020025050">
    <property type="protein sequence ID" value="KAH0813673.1"/>
    <property type="molecule type" value="Genomic_DNA"/>
</dbReference>